<reference evidence="2" key="1">
    <citation type="journal article" date="2020" name="mSystems">
        <title>Genome- and Community-Level Interaction Insights into Carbon Utilization and Element Cycling Functions of Hydrothermarchaeota in Hydrothermal Sediment.</title>
        <authorList>
            <person name="Zhou Z."/>
            <person name="Liu Y."/>
            <person name="Xu W."/>
            <person name="Pan J."/>
            <person name="Luo Z.H."/>
            <person name="Li M."/>
        </authorList>
    </citation>
    <scope>NUCLEOTIDE SEQUENCE [LARGE SCALE GENOMIC DNA]</scope>
    <source>
        <strain evidence="2">SpSt-468</strain>
    </source>
</reference>
<evidence type="ECO:0000259" key="1">
    <source>
        <dbReference type="SMART" id="SM01001"/>
    </source>
</evidence>
<sequence length="259" mass="26969">MDLTEILESLKEGKISVDKAEKNVRLLAVKNIESACLDISRLQRKGVPEIVLAEGKALNDIIEISSALLNEQGRAIVSRADPNVVDALSSNFGSIAKIDIGKRSGTVIIRDPKYPLPKTIGKVGVLSAGTADARVSEEVEMILEELGCGVLSFHDLGIAGIQRLFPAVKKCIEEDVDSIVVVAGMEGALASIVSSLVSVPVIGVPTSSGYGHGGRGEGAIASMLQSCTPGLVVVNIDNGVGAAVAAALISKRISKHKQI</sequence>
<dbReference type="SMART" id="SM01001">
    <property type="entry name" value="AIRC"/>
    <property type="match status" value="1"/>
</dbReference>
<dbReference type="GO" id="GO:0006189">
    <property type="term" value="P:'de novo' IMP biosynthetic process"/>
    <property type="evidence" value="ECO:0007669"/>
    <property type="project" value="InterPro"/>
</dbReference>
<dbReference type="AlphaFoldDB" id="A0A7C3J522"/>
<dbReference type="GO" id="GO:0016787">
    <property type="term" value="F:hydrolase activity"/>
    <property type="evidence" value="ECO:0007669"/>
    <property type="project" value="InterPro"/>
</dbReference>
<proteinExistence type="predicted"/>
<evidence type="ECO:0000313" key="2">
    <source>
        <dbReference type="EMBL" id="HFK21242.1"/>
    </source>
</evidence>
<dbReference type="SUPFAM" id="SSF52255">
    <property type="entry name" value="N5-CAIR mutase (phosphoribosylaminoimidazole carboxylase, PurE)"/>
    <property type="match status" value="1"/>
</dbReference>
<dbReference type="NCBIfam" id="NF033503">
    <property type="entry name" value="LarB"/>
    <property type="match status" value="1"/>
</dbReference>
<accession>A0A7C3J522</accession>
<dbReference type="Pfam" id="PF00731">
    <property type="entry name" value="AIRC"/>
    <property type="match status" value="1"/>
</dbReference>
<dbReference type="InterPro" id="IPR000031">
    <property type="entry name" value="PurE_dom"/>
</dbReference>
<comment type="caution">
    <text evidence="2">The sequence shown here is derived from an EMBL/GenBank/DDBJ whole genome shotgun (WGS) entry which is preliminary data.</text>
</comment>
<name>A0A7C3J522_9CREN</name>
<dbReference type="InterPro" id="IPR039476">
    <property type="entry name" value="P2CMN_synthase_LarB"/>
</dbReference>
<dbReference type="EMBL" id="DSTX01000013">
    <property type="protein sequence ID" value="HFK21242.1"/>
    <property type="molecule type" value="Genomic_DNA"/>
</dbReference>
<protein>
    <submittedName>
        <fullName evidence="2">Nickel pincer cofactor biosynthesis protein LarB</fullName>
    </submittedName>
</protein>
<gene>
    <name evidence="2" type="primary">larB</name>
    <name evidence="2" type="ORF">ENS19_08225</name>
</gene>
<feature type="domain" description="PurE" evidence="1">
    <location>
        <begin position="121"/>
        <end position="259"/>
    </location>
</feature>
<dbReference type="Gene3D" id="3.40.50.1970">
    <property type="match status" value="1"/>
</dbReference>
<dbReference type="PANTHER" id="PTHR43064">
    <property type="entry name" value="PHOSPHORIBOSYLAMINOIMIDAZOLE CARBOXYLASE-RELATED"/>
    <property type="match status" value="1"/>
</dbReference>
<organism evidence="2">
    <name type="scientific">Candidatus Methanomethylicus mesodigestus</name>
    <dbReference type="NCBI Taxonomy" id="1867258"/>
    <lineage>
        <taxon>Archaea</taxon>
        <taxon>Thermoproteota</taxon>
        <taxon>Methanosuratincolia</taxon>
        <taxon>Candidatus Methanomethylicales</taxon>
        <taxon>Candidatus Methanomethylicaceae</taxon>
        <taxon>Candidatus Methanomethylicus</taxon>
    </lineage>
</organism>
<dbReference type="PANTHER" id="PTHR43064:SF1">
    <property type="entry name" value="SLL1489 PROTEIN"/>
    <property type="match status" value="1"/>
</dbReference>